<dbReference type="Proteomes" id="UP001589920">
    <property type="component" value="Unassembled WGS sequence"/>
</dbReference>
<feature type="region of interest" description="Disordered" evidence="1">
    <location>
        <begin position="144"/>
        <end position="245"/>
    </location>
</feature>
<keyword evidence="3" id="KW-1185">Reference proteome</keyword>
<feature type="compositionally biased region" description="Low complexity" evidence="1">
    <location>
        <begin position="1"/>
        <end position="23"/>
    </location>
</feature>
<feature type="compositionally biased region" description="Polar residues" evidence="1">
    <location>
        <begin position="187"/>
        <end position="204"/>
    </location>
</feature>
<gene>
    <name evidence="2" type="ORF">ACFHYO_05665</name>
</gene>
<dbReference type="EMBL" id="JBHMQU010000022">
    <property type="protein sequence ID" value="MFC0811602.1"/>
    <property type="molecule type" value="Genomic_DNA"/>
</dbReference>
<feature type="region of interest" description="Disordered" evidence="1">
    <location>
        <begin position="1"/>
        <end position="110"/>
    </location>
</feature>
<evidence type="ECO:0000313" key="3">
    <source>
        <dbReference type="Proteomes" id="UP001589920"/>
    </source>
</evidence>
<evidence type="ECO:0000313" key="2">
    <source>
        <dbReference type="EMBL" id="MFC0811602.1"/>
    </source>
</evidence>
<sequence length="292" mass="30120">MAETARLAATARRADASAAPGSAYPRLSAAPDPESASQRHADAPPPGTTASPLGSAIGLASPEATQGNNSPFRLGPDALIPPALAVPGTGERGSQSPHAEHAPVASGADRPRLSPMLTVVEPLAAAHVTNHRVERAEVQPLSALQPADAWPNGQSIGDYTAAPPPAAEPLAAAQPHPGSPLAPATPLSAQMPSASGLLTSTSPDPLSVQDLPCASLTTPALPVTPEQQTTDQTNPAQPEPSMDAHPLRQLLREAIRDEMRGEIGQQIDTELRRVVREELATALTEAFGRDLR</sequence>
<protein>
    <recommendedName>
        <fullName evidence="4">DUF2497 domain-containing protein</fullName>
    </recommendedName>
</protein>
<comment type="caution">
    <text evidence="2">The sequence shown here is derived from an EMBL/GenBank/DDBJ whole genome shotgun (WGS) entry which is preliminary data.</text>
</comment>
<proteinExistence type="predicted"/>
<evidence type="ECO:0000256" key="1">
    <source>
        <dbReference type="SAM" id="MobiDB-lite"/>
    </source>
</evidence>
<reference evidence="2 3" key="1">
    <citation type="submission" date="2024-09" db="EMBL/GenBank/DDBJ databases">
        <authorList>
            <person name="Sun Q."/>
            <person name="Mori K."/>
        </authorList>
    </citation>
    <scope>NUCLEOTIDE SEQUENCE [LARGE SCALE GENOMIC DNA]</scope>
    <source>
        <strain evidence="2 3">KCTC 42086</strain>
    </source>
</reference>
<organism evidence="2 3">
    <name type="scientific">Paracoccus panacisoli</name>
    <dbReference type="NCBI Taxonomy" id="1510163"/>
    <lineage>
        <taxon>Bacteria</taxon>
        <taxon>Pseudomonadati</taxon>
        <taxon>Pseudomonadota</taxon>
        <taxon>Alphaproteobacteria</taxon>
        <taxon>Rhodobacterales</taxon>
        <taxon>Paracoccaceae</taxon>
        <taxon>Paracoccus</taxon>
    </lineage>
</organism>
<feature type="compositionally biased region" description="Polar residues" evidence="1">
    <location>
        <begin position="225"/>
        <end position="236"/>
    </location>
</feature>
<accession>A0ABV6T2X2</accession>
<name>A0ABV6T2X2_9RHOB</name>
<evidence type="ECO:0008006" key="4">
    <source>
        <dbReference type="Google" id="ProtNLM"/>
    </source>
</evidence>